<dbReference type="CDD" id="cd01285">
    <property type="entry name" value="nucleoside_deaminase"/>
    <property type="match status" value="1"/>
</dbReference>
<evidence type="ECO:0000256" key="6">
    <source>
        <dbReference type="ARBA" id="ARBA00022833"/>
    </source>
</evidence>
<feature type="binding site" evidence="8">
    <location>
        <position position="220"/>
    </location>
    <ligand>
        <name>Zn(2+)</name>
        <dbReference type="ChEBI" id="CHEBI:29105"/>
        <note>catalytic</note>
    </ligand>
</feature>
<dbReference type="InterPro" id="IPR016193">
    <property type="entry name" value="Cytidine_deaminase-like"/>
</dbReference>
<name>A0A450VJ80_9GAMM</name>
<evidence type="ECO:0000259" key="9">
    <source>
        <dbReference type="PROSITE" id="PS51747"/>
    </source>
</evidence>
<evidence type="ECO:0000256" key="3">
    <source>
        <dbReference type="ARBA" id="ARBA00022694"/>
    </source>
</evidence>
<dbReference type="InterPro" id="IPR028883">
    <property type="entry name" value="tRNA_aden_deaminase"/>
</dbReference>
<keyword evidence="6 8" id="KW-0862">Zinc</keyword>
<evidence type="ECO:0000256" key="1">
    <source>
        <dbReference type="ARBA" id="ARBA00010669"/>
    </source>
</evidence>
<evidence type="ECO:0000256" key="4">
    <source>
        <dbReference type="ARBA" id="ARBA00022723"/>
    </source>
</evidence>
<evidence type="ECO:0000313" key="11">
    <source>
        <dbReference type="EMBL" id="VFK04879.1"/>
    </source>
</evidence>
<keyword evidence="3 8" id="KW-0819">tRNA processing</keyword>
<comment type="similarity">
    <text evidence="1">Belongs to the cytidine and deoxycytidylate deaminase family. ADAT2 subfamily.</text>
</comment>
<dbReference type="InterPro" id="IPR016192">
    <property type="entry name" value="APOBEC/CMP_deaminase_Zn-bd"/>
</dbReference>
<organism evidence="10">
    <name type="scientific">Candidatus Kentrum eta</name>
    <dbReference type="NCBI Taxonomy" id="2126337"/>
    <lineage>
        <taxon>Bacteria</taxon>
        <taxon>Pseudomonadati</taxon>
        <taxon>Pseudomonadota</taxon>
        <taxon>Gammaproteobacteria</taxon>
        <taxon>Candidatus Kentrum</taxon>
    </lineage>
</organism>
<dbReference type="EC" id="3.5.4.33" evidence="8"/>
<dbReference type="GO" id="GO:0052717">
    <property type="term" value="F:tRNA-specific adenosine-34 deaminase activity"/>
    <property type="evidence" value="ECO:0007669"/>
    <property type="project" value="UniProtKB-UniRule"/>
</dbReference>
<dbReference type="AlphaFoldDB" id="A0A450VJ80"/>
<feature type="binding site" evidence="8">
    <location>
        <position position="223"/>
    </location>
    <ligand>
        <name>Zn(2+)</name>
        <dbReference type="ChEBI" id="CHEBI:29105"/>
        <note>catalytic</note>
    </ligand>
</feature>
<evidence type="ECO:0000256" key="2">
    <source>
        <dbReference type="ARBA" id="ARBA00011738"/>
    </source>
</evidence>
<comment type="catalytic activity">
    <reaction evidence="7 8">
        <text>adenosine(34) in tRNA + H2O + H(+) = inosine(34) in tRNA + NH4(+)</text>
        <dbReference type="Rhea" id="RHEA:43168"/>
        <dbReference type="Rhea" id="RHEA-COMP:10373"/>
        <dbReference type="Rhea" id="RHEA-COMP:10374"/>
        <dbReference type="ChEBI" id="CHEBI:15377"/>
        <dbReference type="ChEBI" id="CHEBI:15378"/>
        <dbReference type="ChEBI" id="CHEBI:28938"/>
        <dbReference type="ChEBI" id="CHEBI:74411"/>
        <dbReference type="ChEBI" id="CHEBI:82852"/>
        <dbReference type="EC" id="3.5.4.33"/>
    </reaction>
</comment>
<accession>A0A450VJ80</accession>
<feature type="binding site" evidence="8">
    <location>
        <position position="190"/>
    </location>
    <ligand>
        <name>Zn(2+)</name>
        <dbReference type="ChEBI" id="CHEBI:29105"/>
        <note>catalytic</note>
    </ligand>
</feature>
<comment type="function">
    <text evidence="8">Catalyzes the deamination of adenosine to inosine at the wobble position 34 of tRNA(Arg2).</text>
</comment>
<evidence type="ECO:0000256" key="5">
    <source>
        <dbReference type="ARBA" id="ARBA00022801"/>
    </source>
</evidence>
<evidence type="ECO:0000256" key="7">
    <source>
        <dbReference type="ARBA" id="ARBA00048045"/>
    </source>
</evidence>
<dbReference type="GO" id="GO:0002100">
    <property type="term" value="P:tRNA wobble adenosine to inosine editing"/>
    <property type="evidence" value="ECO:0007669"/>
    <property type="project" value="UniProtKB-UniRule"/>
</dbReference>
<protein>
    <recommendedName>
        <fullName evidence="8">tRNA-specific adenosine deaminase</fullName>
        <ecNumber evidence="8">3.5.4.33</ecNumber>
    </recommendedName>
</protein>
<dbReference type="PROSITE" id="PS51747">
    <property type="entry name" value="CYT_DCMP_DEAMINASES_2"/>
    <property type="match status" value="1"/>
</dbReference>
<dbReference type="PANTHER" id="PTHR11079">
    <property type="entry name" value="CYTOSINE DEAMINASE FAMILY MEMBER"/>
    <property type="match status" value="1"/>
</dbReference>
<comment type="subunit">
    <text evidence="2 8">Homodimer.</text>
</comment>
<dbReference type="NCBIfam" id="NF008113">
    <property type="entry name" value="PRK10860.1"/>
    <property type="match status" value="1"/>
</dbReference>
<feature type="active site" description="Proton donor" evidence="8">
    <location>
        <position position="192"/>
    </location>
</feature>
<feature type="domain" description="CMP/dCMP-type deaminase" evidence="9">
    <location>
        <begin position="139"/>
        <end position="251"/>
    </location>
</feature>
<gene>
    <name evidence="8" type="primary">tadA</name>
    <name evidence="11" type="ORF">BECKH772A_GA0070896_104742</name>
    <name evidence="10" type="ORF">BECKH772B_GA0070898_104912</name>
</gene>
<dbReference type="SUPFAM" id="SSF53927">
    <property type="entry name" value="Cytidine deaminase-like"/>
    <property type="match status" value="1"/>
</dbReference>
<reference evidence="10" key="1">
    <citation type="submission" date="2019-02" db="EMBL/GenBank/DDBJ databases">
        <authorList>
            <person name="Gruber-Vodicka R. H."/>
            <person name="Seah K. B. B."/>
        </authorList>
    </citation>
    <scope>NUCLEOTIDE SEQUENCE</scope>
    <source>
        <strain evidence="11">BECK_SA2B15</strain>
        <strain evidence="10">BECK_SA2B20</strain>
    </source>
</reference>
<dbReference type="EMBL" id="CAADFG010000474">
    <property type="protein sequence ID" value="VFK04879.1"/>
    <property type="molecule type" value="Genomic_DNA"/>
</dbReference>
<dbReference type="EMBL" id="CAADFI010000491">
    <property type="protein sequence ID" value="VFK04800.1"/>
    <property type="molecule type" value="Genomic_DNA"/>
</dbReference>
<evidence type="ECO:0000313" key="10">
    <source>
        <dbReference type="EMBL" id="VFK04800.1"/>
    </source>
</evidence>
<dbReference type="Pfam" id="PF00383">
    <property type="entry name" value="dCMP_cyt_deam_1"/>
    <property type="match status" value="1"/>
</dbReference>
<proteinExistence type="inferred from homology"/>
<keyword evidence="4 8" id="KW-0479">Metal-binding</keyword>
<evidence type="ECO:0000256" key="8">
    <source>
        <dbReference type="HAMAP-Rule" id="MF_00972"/>
    </source>
</evidence>
<keyword evidence="5 8" id="KW-0378">Hydrolase</keyword>
<sequence length="304" mass="33496">MCLPGPVTLITTITMRLPSNSGFVDSYCIGGLSLGMACFHQGRYPVSLLSGKLRVCAHLCLSFLWERKVMMLTRLALYSELMSCTYRLNPGFIIRLVSKHVTLSMVSANSNIICHFNCFRDLKMARSRYNDEYCDDEHCNDERWMRRALVLANLAIEAGEVPIGAVLVKDGREIAVGWNRPIRSNDPTAHAEVVALRAGATVLGNYRLPGAWLYVTIEPCAMCAGAIIQARLARVVFGATDSRAGAAGSVFDVFRSDVLNHRLICKGNVLAEEAGSLLRAFFAARRNSRLTTKRSHTPPAKRGA</sequence>
<dbReference type="PROSITE" id="PS00903">
    <property type="entry name" value="CYT_DCMP_DEAMINASES_1"/>
    <property type="match status" value="1"/>
</dbReference>
<dbReference type="FunFam" id="3.40.140.10:FF:000005">
    <property type="entry name" value="tRNA-specific adenosine deaminase"/>
    <property type="match status" value="1"/>
</dbReference>
<dbReference type="PANTHER" id="PTHR11079:SF202">
    <property type="entry name" value="TRNA-SPECIFIC ADENOSINE DEAMINASE"/>
    <property type="match status" value="1"/>
</dbReference>
<dbReference type="Gene3D" id="3.40.140.10">
    <property type="entry name" value="Cytidine Deaminase, domain 2"/>
    <property type="match status" value="1"/>
</dbReference>
<comment type="cofactor">
    <cofactor evidence="8">
        <name>Zn(2+)</name>
        <dbReference type="ChEBI" id="CHEBI:29105"/>
    </cofactor>
    <text evidence="8">Binds 1 zinc ion per subunit.</text>
</comment>
<dbReference type="InterPro" id="IPR002125">
    <property type="entry name" value="CMP_dCMP_dom"/>
</dbReference>
<dbReference type="HAMAP" id="MF_00972">
    <property type="entry name" value="tRNA_aden_deaminase"/>
    <property type="match status" value="1"/>
</dbReference>
<dbReference type="GO" id="GO:0008270">
    <property type="term" value="F:zinc ion binding"/>
    <property type="evidence" value="ECO:0007669"/>
    <property type="project" value="UniProtKB-UniRule"/>
</dbReference>